<evidence type="ECO:0000313" key="4">
    <source>
        <dbReference type="Proteomes" id="UP000723714"/>
    </source>
</evidence>
<reference evidence="3 4" key="1">
    <citation type="submission" date="2021-06" db="EMBL/GenBank/DDBJ databases">
        <title>Faecalicatena sp. nov. isolated from porcine feces.</title>
        <authorList>
            <person name="Oh B.S."/>
            <person name="Lee J.H."/>
        </authorList>
    </citation>
    <scope>NUCLEOTIDE SEQUENCE [LARGE SCALE GENOMIC DNA]</scope>
    <source>
        <strain evidence="3 4">AGMB00832</strain>
    </source>
</reference>
<dbReference type="Proteomes" id="UP000723714">
    <property type="component" value="Unassembled WGS sequence"/>
</dbReference>
<evidence type="ECO:0000259" key="2">
    <source>
        <dbReference type="Pfam" id="PF14285"/>
    </source>
</evidence>
<keyword evidence="1" id="KW-1133">Transmembrane helix</keyword>
<gene>
    <name evidence="3" type="ORF">HGO97_006845</name>
</gene>
<keyword evidence="1" id="KW-0472">Membrane</keyword>
<proteinExistence type="predicted"/>
<keyword evidence="1" id="KW-0812">Transmembrane</keyword>
<feature type="domain" description="DUF4367" evidence="2">
    <location>
        <begin position="105"/>
        <end position="226"/>
    </location>
</feature>
<dbReference type="InterPro" id="IPR025377">
    <property type="entry name" value="DUF4367"/>
</dbReference>
<organism evidence="3 4">
    <name type="scientific">Faecalicatena faecalis</name>
    <dbReference type="NCBI Taxonomy" id="2726362"/>
    <lineage>
        <taxon>Bacteria</taxon>
        <taxon>Bacillati</taxon>
        <taxon>Bacillota</taxon>
        <taxon>Clostridia</taxon>
        <taxon>Lachnospirales</taxon>
        <taxon>Lachnospiraceae</taxon>
        <taxon>Faecalicatena</taxon>
    </lineage>
</organism>
<evidence type="ECO:0000313" key="3">
    <source>
        <dbReference type="EMBL" id="MBU3875526.1"/>
    </source>
</evidence>
<dbReference type="EMBL" id="JABACJ020000004">
    <property type="protein sequence ID" value="MBU3875526.1"/>
    <property type="molecule type" value="Genomic_DNA"/>
</dbReference>
<keyword evidence="4" id="KW-1185">Reference proteome</keyword>
<protein>
    <submittedName>
        <fullName evidence="3">DUF4367 domain-containing protein</fullName>
    </submittedName>
</protein>
<sequence>MKKEYSKKEIERILKSEVEIPKAVDQGISRAYREIGIDTKVTMKYTKKHRALAAVAIVAAMVTGLSIVTFAANKFLNAYLVDEGDNKVGYQFEIDRTKEAHAVKVEPTYIPDGYVPANVNDPEGGKWKNENTGGDISVYSYNAAELDDLERKGELPFQNLEKDKNLKSLEISGMKTDVFVSDDFYTDSDKTIKDIYLFNEENGYMVCVWSKSDLSADEMIKVAKGVKVTVLDTVVPYTSDEDVAEEQKADKMFQEAEDKKVEAGVSKDQIFKIGQEVKNPVETSRAYEDIRYTVEDIQVKDALSLDEYPAENYVNYADEMAPWVNPDGTLKPHDRYRKRTSTDADAVLEKDVASKYIVVKMKAVNHGKTGAGTEDDYGVSMAPDLSTLEPREDGNYSYPSSYFLKGNESYELQWESGNFSSFPVYFDKIYHTKGIDRIKAALIRPLQAGEELEYTLIYVIDEDQLDHAYLEFYQGVASAEEIVATPYVKITK</sequence>
<name>A0ABS6D280_9FIRM</name>
<dbReference type="Pfam" id="PF14285">
    <property type="entry name" value="DUF4367"/>
    <property type="match status" value="1"/>
</dbReference>
<accession>A0ABS6D280</accession>
<feature type="transmembrane region" description="Helical" evidence="1">
    <location>
        <begin position="51"/>
        <end position="72"/>
    </location>
</feature>
<dbReference type="RefSeq" id="WP_216240559.1">
    <property type="nucleotide sequence ID" value="NZ_JABACJ020000004.1"/>
</dbReference>
<comment type="caution">
    <text evidence="3">The sequence shown here is derived from an EMBL/GenBank/DDBJ whole genome shotgun (WGS) entry which is preliminary data.</text>
</comment>
<evidence type="ECO:0000256" key="1">
    <source>
        <dbReference type="SAM" id="Phobius"/>
    </source>
</evidence>